<dbReference type="InterPro" id="IPR057475">
    <property type="entry name" value="CUT_C"/>
</dbReference>
<dbReference type="PANTHER" id="PTHR22907:SF54">
    <property type="entry name" value="GH04558P"/>
    <property type="match status" value="1"/>
</dbReference>
<evidence type="ECO:0000259" key="2">
    <source>
        <dbReference type="PROSITE" id="PS51034"/>
    </source>
</evidence>
<evidence type="ECO:0000313" key="4">
    <source>
        <dbReference type="Proteomes" id="UP000267096"/>
    </source>
</evidence>
<dbReference type="Pfam" id="PF25301">
    <property type="entry name" value="CUT_C"/>
    <property type="match status" value="1"/>
</dbReference>
<proteinExistence type="predicted"/>
<dbReference type="Proteomes" id="UP000267096">
    <property type="component" value="Unassembled WGS sequence"/>
</dbReference>
<keyword evidence="1" id="KW-0732">Signal</keyword>
<feature type="domain" description="ZP" evidence="2">
    <location>
        <begin position="1"/>
        <end position="88"/>
    </location>
</feature>
<dbReference type="WBParaSite" id="ASIM_0000549301-mRNA-1">
    <property type="protein sequence ID" value="ASIM_0000549301-mRNA-1"/>
    <property type="gene ID" value="ASIM_0000549301"/>
</dbReference>
<keyword evidence="4" id="KW-1185">Reference proteome</keyword>
<dbReference type="PROSITE" id="PS51034">
    <property type="entry name" value="ZP_2"/>
    <property type="match status" value="1"/>
</dbReference>
<evidence type="ECO:0000256" key="1">
    <source>
        <dbReference type="ARBA" id="ARBA00022729"/>
    </source>
</evidence>
<dbReference type="OrthoDB" id="6132182at2759"/>
<evidence type="ECO:0000313" key="5">
    <source>
        <dbReference type="WBParaSite" id="ASIM_0000549301-mRNA-1"/>
    </source>
</evidence>
<reference evidence="5" key="1">
    <citation type="submission" date="2017-02" db="UniProtKB">
        <authorList>
            <consortium name="WormBaseParasite"/>
        </authorList>
    </citation>
    <scope>IDENTIFICATION</scope>
</reference>
<accession>A0A0M3JD07</accession>
<dbReference type="AlphaFoldDB" id="A0A0M3JD07"/>
<sequence length="89" mass="9866">MFDTYQSMLIHSCVLIDVSTGINRTVIDENGCSQDTSVMDTPDYVEPLTAFAVGKAVKFPDSPLIRMKCQLKFCDRLLGECEAILVGLF</sequence>
<gene>
    <name evidence="3" type="ORF">ASIM_LOCUS5290</name>
</gene>
<organism evidence="5">
    <name type="scientific">Anisakis simplex</name>
    <name type="common">Herring worm</name>
    <dbReference type="NCBI Taxonomy" id="6269"/>
    <lineage>
        <taxon>Eukaryota</taxon>
        <taxon>Metazoa</taxon>
        <taxon>Ecdysozoa</taxon>
        <taxon>Nematoda</taxon>
        <taxon>Chromadorea</taxon>
        <taxon>Rhabditida</taxon>
        <taxon>Spirurina</taxon>
        <taxon>Ascaridomorpha</taxon>
        <taxon>Ascaridoidea</taxon>
        <taxon>Anisakidae</taxon>
        <taxon>Anisakis</taxon>
        <taxon>Anisakis simplex complex</taxon>
    </lineage>
</organism>
<name>A0A0M3JD07_ANISI</name>
<protein>
    <submittedName>
        <fullName evidence="5">ZP domain-containing protein</fullName>
    </submittedName>
</protein>
<dbReference type="InterPro" id="IPR001507">
    <property type="entry name" value="ZP_dom"/>
</dbReference>
<dbReference type="InterPro" id="IPR051962">
    <property type="entry name" value="Cuticlin"/>
</dbReference>
<evidence type="ECO:0000313" key="3">
    <source>
        <dbReference type="EMBL" id="VDK25278.1"/>
    </source>
</evidence>
<dbReference type="EMBL" id="UYRR01010204">
    <property type="protein sequence ID" value="VDK25278.1"/>
    <property type="molecule type" value="Genomic_DNA"/>
</dbReference>
<dbReference type="PANTHER" id="PTHR22907">
    <property type="entry name" value="GH04558P"/>
    <property type="match status" value="1"/>
</dbReference>
<reference evidence="3 4" key="2">
    <citation type="submission" date="2018-11" db="EMBL/GenBank/DDBJ databases">
        <authorList>
            <consortium name="Pathogen Informatics"/>
        </authorList>
    </citation>
    <scope>NUCLEOTIDE SEQUENCE [LARGE SCALE GENOMIC DNA]</scope>
</reference>